<feature type="signal peptide" evidence="1">
    <location>
        <begin position="1"/>
        <end position="25"/>
    </location>
</feature>
<dbReference type="PANTHER" id="PTHR12147:SF26">
    <property type="entry name" value="PEPTIDASE M28 DOMAIN-CONTAINING PROTEIN"/>
    <property type="match status" value="1"/>
</dbReference>
<sequence length="461" mass="51531">MKLKKRLSFLLTSLVTLSLSFNVYASPISFDQKVISKISTKKMMENLKYLSVDIGPKVASSPEEKKAAEFIISEFEKQHYDVEVQEFNYENNVGYLKVLQPETMDLHIQVTKGSPLTPEGGVTSEVIDCGFGSKEEFTDKVTGKIALVKVSEKTTSMYRTILLNAEEAGAIAVIIQNDDWRRLSISSSVTSKIPFATLNNEAGEMLLKEGITVNFQVNRYDTSQNIIATRKPHKNKDSGNIVIVSAHYDSVPTAPGASDNISGVVSLLELSRIFSSFPIDTEVRFVAFGSEEVGLVGSRYYVSQLSQDEKDRIIGNFNMDMVGTAGEKQTTLFVNVTDGQDNLVSKTARATAERLGYADVIKAPFMRGASDHVSFWEAGIDSANFIWRDPVTVELEPWYHQPYDTIDRISVERLRTATEIVGVSVYDVIRKDTPNLHKSKNARERLDFYLINEDTNMESDF</sequence>
<evidence type="ECO:0000313" key="5">
    <source>
        <dbReference type="Proteomes" id="UP000726170"/>
    </source>
</evidence>
<keyword evidence="1" id="KW-0732">Signal</keyword>
<dbReference type="RefSeq" id="WP_216440387.1">
    <property type="nucleotide sequence ID" value="NZ_JAHLQF010000004.1"/>
</dbReference>
<dbReference type="InterPro" id="IPR003137">
    <property type="entry name" value="PA_domain"/>
</dbReference>
<evidence type="ECO:0000313" key="4">
    <source>
        <dbReference type="EMBL" id="MBU5485790.1"/>
    </source>
</evidence>
<evidence type="ECO:0000259" key="2">
    <source>
        <dbReference type="Pfam" id="PF02225"/>
    </source>
</evidence>
<evidence type="ECO:0000256" key="1">
    <source>
        <dbReference type="SAM" id="SignalP"/>
    </source>
</evidence>
<dbReference type="EMBL" id="JAHLQF010000004">
    <property type="protein sequence ID" value="MBU5485790.1"/>
    <property type="molecule type" value="Genomic_DNA"/>
</dbReference>
<gene>
    <name evidence="4" type="ORF">KQI86_15830</name>
</gene>
<evidence type="ECO:0000259" key="3">
    <source>
        <dbReference type="Pfam" id="PF04389"/>
    </source>
</evidence>
<feature type="domain" description="Peptidase M28" evidence="3">
    <location>
        <begin position="225"/>
        <end position="421"/>
    </location>
</feature>
<dbReference type="Pfam" id="PF04389">
    <property type="entry name" value="Peptidase_M28"/>
    <property type="match status" value="1"/>
</dbReference>
<keyword evidence="5" id="KW-1185">Reference proteome</keyword>
<name>A0ABS6EKP6_9CLOT</name>
<organism evidence="4 5">
    <name type="scientific">Clostridium mobile</name>
    <dbReference type="NCBI Taxonomy" id="2841512"/>
    <lineage>
        <taxon>Bacteria</taxon>
        <taxon>Bacillati</taxon>
        <taxon>Bacillota</taxon>
        <taxon>Clostridia</taxon>
        <taxon>Eubacteriales</taxon>
        <taxon>Clostridiaceae</taxon>
        <taxon>Clostridium</taxon>
    </lineage>
</organism>
<feature type="chain" id="PRO_5047054147" evidence="1">
    <location>
        <begin position="26"/>
        <end position="461"/>
    </location>
</feature>
<dbReference type="Pfam" id="PF02225">
    <property type="entry name" value="PA"/>
    <property type="match status" value="1"/>
</dbReference>
<dbReference type="InterPro" id="IPR045175">
    <property type="entry name" value="M28_fam"/>
</dbReference>
<comment type="caution">
    <text evidence="4">The sequence shown here is derived from an EMBL/GenBank/DDBJ whole genome shotgun (WGS) entry which is preliminary data.</text>
</comment>
<protein>
    <submittedName>
        <fullName evidence="4">M20/M25/M40 family metallo-hydrolase</fullName>
    </submittedName>
</protein>
<dbReference type="PANTHER" id="PTHR12147">
    <property type="entry name" value="METALLOPEPTIDASE M28 FAMILY MEMBER"/>
    <property type="match status" value="1"/>
</dbReference>
<dbReference type="Proteomes" id="UP000726170">
    <property type="component" value="Unassembled WGS sequence"/>
</dbReference>
<proteinExistence type="predicted"/>
<reference evidence="4 5" key="1">
    <citation type="submission" date="2021-06" db="EMBL/GenBank/DDBJ databases">
        <authorList>
            <person name="Sun Q."/>
            <person name="Li D."/>
        </authorList>
    </citation>
    <scope>NUCLEOTIDE SEQUENCE [LARGE SCALE GENOMIC DNA]</scope>
    <source>
        <strain evidence="4 5">MSJ-11</strain>
    </source>
</reference>
<feature type="domain" description="PA" evidence="2">
    <location>
        <begin position="129"/>
        <end position="206"/>
    </location>
</feature>
<dbReference type="InterPro" id="IPR007484">
    <property type="entry name" value="Peptidase_M28"/>
</dbReference>
<accession>A0ABS6EKP6</accession>